<dbReference type="InterPro" id="IPR036291">
    <property type="entry name" value="NAD(P)-bd_dom_sf"/>
</dbReference>
<dbReference type="Proteomes" id="UP001152178">
    <property type="component" value="Unassembled WGS sequence"/>
</dbReference>
<dbReference type="Gene3D" id="3.40.50.720">
    <property type="entry name" value="NAD(P)-binding Rossmann-like Domain"/>
    <property type="match status" value="1"/>
</dbReference>
<comment type="caution">
    <text evidence="3">The sequence shown here is derived from an EMBL/GenBank/DDBJ whole genome shotgun (WGS) entry which is preliminary data.</text>
</comment>
<reference evidence="3" key="1">
    <citation type="submission" date="2022-11" db="EMBL/GenBank/DDBJ databases">
        <authorList>
            <person name="Coimbra C."/>
        </authorList>
    </citation>
    <scope>NUCLEOTIDE SEQUENCE</scope>
    <source>
        <strain evidence="3">Jales19</strain>
    </source>
</reference>
<evidence type="ECO:0000256" key="1">
    <source>
        <dbReference type="ARBA" id="ARBA00006484"/>
    </source>
</evidence>
<dbReference type="PRINTS" id="PR00081">
    <property type="entry name" value="GDHRDH"/>
</dbReference>
<dbReference type="PRINTS" id="PR00080">
    <property type="entry name" value="SDRFAMILY"/>
</dbReference>
<dbReference type="PROSITE" id="PS00061">
    <property type="entry name" value="ADH_SHORT"/>
    <property type="match status" value="1"/>
</dbReference>
<dbReference type="PANTHER" id="PTHR24321">
    <property type="entry name" value="DEHYDROGENASES, SHORT CHAIN"/>
    <property type="match status" value="1"/>
</dbReference>
<keyword evidence="2" id="KW-0560">Oxidoreductase</keyword>
<accession>A0ABT4R3X8</accession>
<dbReference type="InterPro" id="IPR002347">
    <property type="entry name" value="SDR_fam"/>
</dbReference>
<evidence type="ECO:0000313" key="3">
    <source>
        <dbReference type="EMBL" id="MCZ8548549.1"/>
    </source>
</evidence>
<evidence type="ECO:0000313" key="4">
    <source>
        <dbReference type="Proteomes" id="UP001152178"/>
    </source>
</evidence>
<dbReference type="PANTHER" id="PTHR24321:SF8">
    <property type="entry name" value="ESTRADIOL 17-BETA-DEHYDROGENASE 8-RELATED"/>
    <property type="match status" value="1"/>
</dbReference>
<name>A0ABT4R3X8_9HYPH</name>
<gene>
    <name evidence="3" type="ORF">OOJ09_30675</name>
</gene>
<evidence type="ECO:0000256" key="2">
    <source>
        <dbReference type="ARBA" id="ARBA00023002"/>
    </source>
</evidence>
<sequence length="263" mass="27706">MARSACTLEVRGLRVLVTAGGSGIGRAIAERLLSAGAQVHVTDLVGANVESVVKANSGLVGSQGDASLVEDVDRVVADVVSQFKGLDLLVNNVGIAGPTGELDRLDEADIERTIDVNLKSHFHFLKRCLPLLKASERNPSVLAISSVAGRLGYGHRTPYAATKWAIVGLVKSLAIELGPQGIRANAILPGAVTGPRIDKVIADRAEALGVPLDQMRQSFLSKISLRRMVEAEDVANLALFLASDQARNISGQAISVDGNVEYL</sequence>
<dbReference type="RefSeq" id="WP_269908798.1">
    <property type="nucleotide sequence ID" value="NZ_JAPFQA010000030.1"/>
</dbReference>
<comment type="similarity">
    <text evidence="1">Belongs to the short-chain dehydrogenases/reductases (SDR) family.</text>
</comment>
<proteinExistence type="inferred from homology"/>
<dbReference type="EMBL" id="JAPFQA010000030">
    <property type="protein sequence ID" value="MCZ8548549.1"/>
    <property type="molecule type" value="Genomic_DNA"/>
</dbReference>
<dbReference type="InterPro" id="IPR020904">
    <property type="entry name" value="Sc_DH/Rdtase_CS"/>
</dbReference>
<organism evidence="3 4">
    <name type="scientific">Mesorhizobium qingshengii</name>
    <dbReference type="NCBI Taxonomy" id="1165689"/>
    <lineage>
        <taxon>Bacteria</taxon>
        <taxon>Pseudomonadati</taxon>
        <taxon>Pseudomonadota</taxon>
        <taxon>Alphaproteobacteria</taxon>
        <taxon>Hyphomicrobiales</taxon>
        <taxon>Phyllobacteriaceae</taxon>
        <taxon>Mesorhizobium</taxon>
    </lineage>
</organism>
<keyword evidence="4" id="KW-1185">Reference proteome</keyword>
<dbReference type="CDD" id="cd05233">
    <property type="entry name" value="SDR_c"/>
    <property type="match status" value="1"/>
</dbReference>
<dbReference type="SUPFAM" id="SSF51735">
    <property type="entry name" value="NAD(P)-binding Rossmann-fold domains"/>
    <property type="match status" value="1"/>
</dbReference>
<dbReference type="Pfam" id="PF13561">
    <property type="entry name" value="adh_short_C2"/>
    <property type="match status" value="1"/>
</dbReference>
<protein>
    <submittedName>
        <fullName evidence="3">SDR family oxidoreductase</fullName>
    </submittedName>
</protein>